<dbReference type="GO" id="GO:0070403">
    <property type="term" value="F:NAD+ binding"/>
    <property type="evidence" value="ECO:0007669"/>
    <property type="project" value="InterPro"/>
</dbReference>
<dbReference type="GO" id="GO:0005634">
    <property type="term" value="C:nucleus"/>
    <property type="evidence" value="ECO:0007669"/>
    <property type="project" value="TreeGrafter"/>
</dbReference>
<dbReference type="InterPro" id="IPR029035">
    <property type="entry name" value="DHS-like_NAD/FAD-binding_dom"/>
</dbReference>
<reference evidence="6 7" key="1">
    <citation type="journal article" date="2018" name="MBio">
        <title>Comparative Genomics Reveals the Core Gene Toolbox for the Fungus-Insect Symbiosis.</title>
        <authorList>
            <person name="Wang Y."/>
            <person name="Stata M."/>
            <person name="Wang W."/>
            <person name="Stajich J.E."/>
            <person name="White M.M."/>
            <person name="Moncalvo J.M."/>
        </authorList>
    </citation>
    <scope>NUCLEOTIDE SEQUENCE [LARGE SCALE GENOMIC DNA]</scope>
    <source>
        <strain evidence="6 7">AUS-77-4</strain>
    </source>
</reference>
<feature type="domain" description="Deacetylase sirtuin-type" evidence="5">
    <location>
        <begin position="24"/>
        <end position="485"/>
    </location>
</feature>
<comment type="similarity">
    <text evidence="1">Belongs to the sirtuin family. Class I subfamily.</text>
</comment>
<evidence type="ECO:0000256" key="1">
    <source>
        <dbReference type="ARBA" id="ARBA00006924"/>
    </source>
</evidence>
<sequence>MKKMRTLCLKDLNKVEETNELTGLPHNLETWWKIKKAINNSRKCIIVTGAGISVSSGIPDFRSSDGLFEQLKKKYPKEIVNGKDLFDANLFKNPRLTKIFYHFMGELKQLVDNANLTPTHKFIKKLDEEGRLLRCYTQNIDNLEKVAGLQTSFLEQKTFRRKRKSAELFPSKSEDINIQNAINPNNFTQNIKTEHSNDEYPSSCPLKKSNTLSNIPNPNKMIKKIKIGLSNSYLSSETCETDLKQRDYINTRDEIKNNITNELNLLNEEIQENSQKSEISNEDENALVEDENVTFLENKRKKLVRTTSGIDKNFTKAVQLHGSLDQLTYGEFVPCPICTDKDENRSFIGKRLLGIGMLRPDIVLYNETHPHADIIGTFSSYDLRRKPDLLIVMGTSLRIPGVKRLVREIAKSVEASTPTKHKTGSAKSIFINCGPPTTFGDWESIFDYFIDGPSDTAVDYLDCNVSPDNLPLSVFIPIQKQDVWPYNTDFKTISSVFSSTERVNRGLAKDPFVLCTPPPETILNHTSETTLNRISVITPEVIPVTTMNEIPGTTISEFSKATLDEISKATLDEISRATLGEICEGGEKGNGIDEPRIVAPKIREDYFGVFSDPSTLTDICSSDIENFSDTLFDDFEGWDEVFNIGTSSRSTLVDNNSRFSGFSEKNRNPLESTNLSESL</sequence>
<name>A0A2T9Z6I6_9FUNG</name>
<evidence type="ECO:0000313" key="7">
    <source>
        <dbReference type="Proteomes" id="UP000245699"/>
    </source>
</evidence>
<dbReference type="Pfam" id="PF02146">
    <property type="entry name" value="SIR2"/>
    <property type="match status" value="1"/>
</dbReference>
<dbReference type="InterPro" id="IPR003000">
    <property type="entry name" value="Sirtuin"/>
</dbReference>
<gene>
    <name evidence="6" type="ORF">BB559_000075</name>
</gene>
<dbReference type="AlphaFoldDB" id="A0A2T9Z6I6"/>
<organism evidence="6 7">
    <name type="scientific">Furculomyces boomerangus</name>
    <dbReference type="NCBI Taxonomy" id="61424"/>
    <lineage>
        <taxon>Eukaryota</taxon>
        <taxon>Fungi</taxon>
        <taxon>Fungi incertae sedis</taxon>
        <taxon>Zoopagomycota</taxon>
        <taxon>Kickxellomycotina</taxon>
        <taxon>Harpellomycetes</taxon>
        <taxon>Harpellales</taxon>
        <taxon>Harpellaceae</taxon>
        <taxon>Furculomyces</taxon>
    </lineage>
</organism>
<dbReference type="SUPFAM" id="SSF52467">
    <property type="entry name" value="DHS-like NAD/FAD-binding domain"/>
    <property type="match status" value="2"/>
</dbReference>
<keyword evidence="3" id="KW-0520">NAD</keyword>
<dbReference type="Gene3D" id="3.40.50.1220">
    <property type="entry name" value="TPP-binding domain"/>
    <property type="match status" value="2"/>
</dbReference>
<keyword evidence="7" id="KW-1185">Reference proteome</keyword>
<evidence type="ECO:0000256" key="2">
    <source>
        <dbReference type="ARBA" id="ARBA00022679"/>
    </source>
</evidence>
<dbReference type="Proteomes" id="UP000245699">
    <property type="component" value="Unassembled WGS sequence"/>
</dbReference>
<dbReference type="PANTHER" id="PTHR11085">
    <property type="entry name" value="NAD-DEPENDENT PROTEIN DEACYLASE SIRTUIN-5, MITOCHONDRIAL-RELATED"/>
    <property type="match status" value="1"/>
</dbReference>
<keyword evidence="2" id="KW-0808">Transferase</keyword>
<evidence type="ECO:0000256" key="4">
    <source>
        <dbReference type="PROSITE-ProRule" id="PRU00236"/>
    </source>
</evidence>
<evidence type="ECO:0000256" key="3">
    <source>
        <dbReference type="ARBA" id="ARBA00023027"/>
    </source>
</evidence>
<dbReference type="OrthoDB" id="2919105at2759"/>
<evidence type="ECO:0000259" key="5">
    <source>
        <dbReference type="PROSITE" id="PS50305"/>
    </source>
</evidence>
<dbReference type="EMBL" id="MBFT01000005">
    <property type="protein sequence ID" value="PVV00155.1"/>
    <property type="molecule type" value="Genomic_DNA"/>
</dbReference>
<dbReference type="PANTHER" id="PTHR11085:SF8">
    <property type="entry name" value="NAD-DEPENDENT HISTONE DEACETYLASE HST3"/>
    <property type="match status" value="1"/>
</dbReference>
<evidence type="ECO:0000313" key="6">
    <source>
        <dbReference type="EMBL" id="PVV00155.1"/>
    </source>
</evidence>
<dbReference type="PROSITE" id="PS50305">
    <property type="entry name" value="SIRTUIN"/>
    <property type="match status" value="1"/>
</dbReference>
<accession>A0A2T9Z6I6</accession>
<comment type="caution">
    <text evidence="6">The sequence shown here is derived from an EMBL/GenBank/DDBJ whole genome shotgun (WGS) entry which is preliminary data.</text>
</comment>
<comment type="caution">
    <text evidence="4">Lacks conserved residue(s) required for the propagation of feature annotation.</text>
</comment>
<dbReference type="STRING" id="61424.A0A2T9Z6I6"/>
<protein>
    <recommendedName>
        <fullName evidence="5">Deacetylase sirtuin-type domain-containing protein</fullName>
    </recommendedName>
</protein>
<dbReference type="InterPro" id="IPR050134">
    <property type="entry name" value="NAD-dep_sirtuin_deacylases"/>
</dbReference>
<proteinExistence type="inferred from homology"/>
<dbReference type="InterPro" id="IPR026590">
    <property type="entry name" value="Ssirtuin_cat_dom"/>
</dbReference>
<dbReference type="GO" id="GO:0017136">
    <property type="term" value="F:histone deacetylase activity, NAD-dependent"/>
    <property type="evidence" value="ECO:0007669"/>
    <property type="project" value="TreeGrafter"/>
</dbReference>